<evidence type="ECO:0000313" key="1">
    <source>
        <dbReference type="EMBL" id="KAK7235609.1"/>
    </source>
</evidence>
<dbReference type="EMBL" id="JBBJCI010000291">
    <property type="protein sequence ID" value="KAK7235609.1"/>
    <property type="molecule type" value="Genomic_DNA"/>
</dbReference>
<accession>A0ABR1FQC7</accession>
<dbReference type="SUPFAM" id="SSF53300">
    <property type="entry name" value="vWA-like"/>
    <property type="match status" value="1"/>
</dbReference>
<keyword evidence="2" id="KW-1185">Reference proteome</keyword>
<protein>
    <recommendedName>
        <fullName evidence="3">VWFA domain-containing protein</fullName>
    </recommendedName>
</protein>
<dbReference type="PANTHER" id="PTHR34706">
    <property type="entry name" value="SLR1338 PROTEIN"/>
    <property type="match status" value="1"/>
</dbReference>
<organism evidence="1 2">
    <name type="scientific">Aureococcus anophagefferens</name>
    <name type="common">Harmful bloom alga</name>
    <dbReference type="NCBI Taxonomy" id="44056"/>
    <lineage>
        <taxon>Eukaryota</taxon>
        <taxon>Sar</taxon>
        <taxon>Stramenopiles</taxon>
        <taxon>Ochrophyta</taxon>
        <taxon>Pelagophyceae</taxon>
        <taxon>Pelagomonadales</taxon>
        <taxon>Pelagomonadaceae</taxon>
        <taxon>Aureococcus</taxon>
    </lineage>
</organism>
<dbReference type="InterPro" id="IPR036465">
    <property type="entry name" value="vWFA_dom_sf"/>
</dbReference>
<dbReference type="Proteomes" id="UP001363151">
    <property type="component" value="Unassembled WGS sequence"/>
</dbReference>
<dbReference type="Gene3D" id="3.40.50.410">
    <property type="entry name" value="von Willebrand factor, type A domain"/>
    <property type="match status" value="1"/>
</dbReference>
<dbReference type="PANTHER" id="PTHR34706:SF1">
    <property type="entry name" value="VWFA DOMAIN-CONTAINING PROTEIN"/>
    <property type="match status" value="1"/>
</dbReference>
<sequence length="300" mass="32226">MDGKGQPPIAQATVVSSAPPPAYAPAPGGAAGYDPTGIVTGIVAPDQVYVNPQLSISERVAIMQRELDLEKDIVEDLLSVAGADIVVVADDSGSMSCVANPGNYQNPTTRWDELRETLIKLAHMLLVVDHADGFNVQFLNDPTWHEVHSKDQVESLFVGRSPRGTTPLGARLAPLLDGSWHPKGHGAETDLILIVMTDGSPSDVDFGGLTRLVAGKKANVYVTFMMCTEDDDVVGAYNRHLDRIPGVDITDDYASEKKEVEAHGRKLSYYKWLAKATLGGKLVKYDKMDESHAGGCCVVA</sequence>
<evidence type="ECO:0000313" key="2">
    <source>
        <dbReference type="Proteomes" id="UP001363151"/>
    </source>
</evidence>
<gene>
    <name evidence="1" type="ORF">SO694_0006607</name>
</gene>
<name>A0ABR1FQC7_AURAN</name>
<reference evidence="1 2" key="1">
    <citation type="submission" date="2024-03" db="EMBL/GenBank/DDBJ databases">
        <title>Aureococcus anophagefferens CCMP1851 and Kratosvirus quantuckense: Draft genome of a second virus-susceptible host strain in the model system.</title>
        <authorList>
            <person name="Chase E."/>
            <person name="Truchon A.R."/>
            <person name="Schepens W."/>
            <person name="Wilhelm S.W."/>
        </authorList>
    </citation>
    <scope>NUCLEOTIDE SEQUENCE [LARGE SCALE GENOMIC DNA]</scope>
    <source>
        <strain evidence="1 2">CCMP1851</strain>
    </source>
</reference>
<comment type="caution">
    <text evidence="1">The sequence shown here is derived from an EMBL/GenBank/DDBJ whole genome shotgun (WGS) entry which is preliminary data.</text>
</comment>
<proteinExistence type="predicted"/>
<evidence type="ECO:0008006" key="3">
    <source>
        <dbReference type="Google" id="ProtNLM"/>
    </source>
</evidence>